<name>A0A6P2C6K7_9ACTN</name>
<evidence type="ECO:0000313" key="2">
    <source>
        <dbReference type="Proteomes" id="UP000460272"/>
    </source>
</evidence>
<comment type="caution">
    <text evidence="1">The sequence shown here is derived from an EMBL/GenBank/DDBJ whole genome shotgun (WGS) entry which is preliminary data.</text>
</comment>
<keyword evidence="2" id="KW-1185">Reference proteome</keyword>
<dbReference type="InterPro" id="IPR050155">
    <property type="entry name" value="HAD-like_hydrolase_sf"/>
</dbReference>
<accession>A0A6P2C6K7</accession>
<dbReference type="OrthoDB" id="9781769at2"/>
<dbReference type="InterPro" id="IPR023214">
    <property type="entry name" value="HAD_sf"/>
</dbReference>
<dbReference type="GO" id="GO:0005829">
    <property type="term" value="C:cytosol"/>
    <property type="evidence" value="ECO:0007669"/>
    <property type="project" value="TreeGrafter"/>
</dbReference>
<dbReference type="Pfam" id="PF12710">
    <property type="entry name" value="HAD"/>
    <property type="match status" value="1"/>
</dbReference>
<dbReference type="Gene3D" id="3.40.50.1000">
    <property type="entry name" value="HAD superfamily/HAD-like"/>
    <property type="match status" value="1"/>
</dbReference>
<sequence length="233" mass="24661">MLWNIDLTLLDVTRVTRAAYAEAFAAVTGRPLVQLPQMVGQTEPEIFFDALGRNGVSLRADGESERLLVPFGAEFATRLAARKPELSQQGHLMPGAQEALTAVAGIGGVVQSVLTGSSRPNATLKLRAFRLDRHLDLGIGGFAGSEPYPKGALLRATRLRAEEKYGVSFAERATIYIADSPRDVEAAKVGGATSVAVASGRASTAELREAGADLVLPDLTSPMPLITLIRALP</sequence>
<organism evidence="1 2">
    <name type="scientific">Trebonia kvetii</name>
    <dbReference type="NCBI Taxonomy" id="2480626"/>
    <lineage>
        <taxon>Bacteria</taxon>
        <taxon>Bacillati</taxon>
        <taxon>Actinomycetota</taxon>
        <taxon>Actinomycetes</taxon>
        <taxon>Streptosporangiales</taxon>
        <taxon>Treboniaceae</taxon>
        <taxon>Trebonia</taxon>
    </lineage>
</organism>
<reference evidence="1 2" key="1">
    <citation type="submission" date="2018-11" db="EMBL/GenBank/DDBJ databases">
        <title>Trebonia kvetii gen.nov., sp.nov., a novel acidophilic actinobacterium, and proposal of the new actinobacterial family Treboniaceae fam. nov.</title>
        <authorList>
            <person name="Rapoport D."/>
            <person name="Sagova-Mareckova M."/>
            <person name="Sedlacek I."/>
            <person name="Provaznik J."/>
            <person name="Kralova S."/>
            <person name="Pavlinic D."/>
            <person name="Benes V."/>
            <person name="Kopecky J."/>
        </authorList>
    </citation>
    <scope>NUCLEOTIDE SEQUENCE [LARGE SCALE GENOMIC DNA]</scope>
    <source>
        <strain evidence="1 2">15Tr583</strain>
    </source>
</reference>
<protein>
    <submittedName>
        <fullName evidence="1">HAD family hydrolase</fullName>
    </submittedName>
</protein>
<dbReference type="PANTHER" id="PTHR43434:SF1">
    <property type="entry name" value="PHOSPHOGLYCOLATE PHOSPHATASE"/>
    <property type="match status" value="1"/>
</dbReference>
<dbReference type="Proteomes" id="UP000460272">
    <property type="component" value="Unassembled WGS sequence"/>
</dbReference>
<dbReference type="Gene3D" id="1.10.150.240">
    <property type="entry name" value="Putative phosphatase, domain 2"/>
    <property type="match status" value="1"/>
</dbReference>
<keyword evidence="1" id="KW-0378">Hydrolase</keyword>
<dbReference type="RefSeq" id="WP_145851824.1">
    <property type="nucleotide sequence ID" value="NZ_RPFW01000001.1"/>
</dbReference>
<dbReference type="EMBL" id="RPFW01000001">
    <property type="protein sequence ID" value="TVZ07069.1"/>
    <property type="molecule type" value="Genomic_DNA"/>
</dbReference>
<dbReference type="GO" id="GO:0006281">
    <property type="term" value="P:DNA repair"/>
    <property type="evidence" value="ECO:0007669"/>
    <property type="project" value="TreeGrafter"/>
</dbReference>
<gene>
    <name evidence="1" type="ORF">EAS64_07035</name>
</gene>
<evidence type="ECO:0000313" key="1">
    <source>
        <dbReference type="EMBL" id="TVZ07069.1"/>
    </source>
</evidence>
<proteinExistence type="predicted"/>
<dbReference type="SUPFAM" id="SSF56784">
    <property type="entry name" value="HAD-like"/>
    <property type="match status" value="1"/>
</dbReference>
<dbReference type="InterPro" id="IPR036412">
    <property type="entry name" value="HAD-like_sf"/>
</dbReference>
<dbReference type="GO" id="GO:0008967">
    <property type="term" value="F:phosphoglycolate phosphatase activity"/>
    <property type="evidence" value="ECO:0007669"/>
    <property type="project" value="TreeGrafter"/>
</dbReference>
<dbReference type="PANTHER" id="PTHR43434">
    <property type="entry name" value="PHOSPHOGLYCOLATE PHOSPHATASE"/>
    <property type="match status" value="1"/>
</dbReference>
<dbReference type="AlphaFoldDB" id="A0A6P2C6K7"/>
<dbReference type="InterPro" id="IPR023198">
    <property type="entry name" value="PGP-like_dom2"/>
</dbReference>